<protein>
    <submittedName>
        <fullName evidence="2">Serine/threonine protein kinase</fullName>
    </submittedName>
</protein>
<proteinExistence type="predicted"/>
<keyword evidence="1" id="KW-1133">Transmembrane helix</keyword>
<evidence type="ECO:0000256" key="1">
    <source>
        <dbReference type="SAM" id="Phobius"/>
    </source>
</evidence>
<dbReference type="EMBL" id="RIBS01000007">
    <property type="protein sequence ID" value="RNF82649.1"/>
    <property type="molecule type" value="Genomic_DNA"/>
</dbReference>
<gene>
    <name evidence="2" type="ORF">EER27_14215</name>
</gene>
<evidence type="ECO:0000313" key="2">
    <source>
        <dbReference type="EMBL" id="RNF82649.1"/>
    </source>
</evidence>
<keyword evidence="3" id="KW-1185">Reference proteome</keyword>
<keyword evidence="1" id="KW-0812">Transmembrane</keyword>
<feature type="transmembrane region" description="Helical" evidence="1">
    <location>
        <begin position="155"/>
        <end position="178"/>
    </location>
</feature>
<keyword evidence="2" id="KW-0723">Serine/threonine-protein kinase</keyword>
<comment type="caution">
    <text evidence="2">The sequence shown here is derived from an EMBL/GenBank/DDBJ whole genome shotgun (WGS) entry which is preliminary data.</text>
</comment>
<reference evidence="2 3" key="1">
    <citation type="submission" date="2018-11" db="EMBL/GenBank/DDBJ databases">
        <title>Lysobacter cryohumiis sp. nov., isolated from soil in the Tianshan Mountains, Xinjiang, China.</title>
        <authorList>
            <person name="Luo Y."/>
            <person name="Sheng H."/>
        </authorList>
    </citation>
    <scope>NUCLEOTIDE SEQUENCE [LARGE SCALE GENOMIC DNA]</scope>
    <source>
        <strain evidence="2 3">ZS60</strain>
    </source>
</reference>
<dbReference type="AlphaFoldDB" id="A0A3M8SN40"/>
<feature type="transmembrane region" description="Helical" evidence="1">
    <location>
        <begin position="123"/>
        <end position="149"/>
    </location>
</feature>
<accession>A0A3M8SN40</accession>
<dbReference type="GO" id="GO:0004674">
    <property type="term" value="F:protein serine/threonine kinase activity"/>
    <property type="evidence" value="ECO:0007669"/>
    <property type="project" value="UniProtKB-KW"/>
</dbReference>
<keyword evidence="2" id="KW-0418">Kinase</keyword>
<feature type="transmembrane region" description="Helical" evidence="1">
    <location>
        <begin position="71"/>
        <end position="96"/>
    </location>
</feature>
<evidence type="ECO:0000313" key="3">
    <source>
        <dbReference type="Proteomes" id="UP000267049"/>
    </source>
</evidence>
<sequence length="219" mass="24816">MELDDVKAAWKTLDRRLERHNALNLRLYIDGKLDKARAGLRPLFWGQIAQMLFGLLFVLMGVSIWPQHRDVPILLAAGLILHAYGVLTIVMAGIVLGHIQRIDYAAPVLEIQKQLARLRRFHVISGMVTGLPWWLLWMLPVLVLAVLGGNAQGQAWVVSFLGTGTAIGIAGLLGTWWFHRWSRHPDRPHLARRLDDSLSGGGIRRFSRVLDEIRQFEKE</sequence>
<organism evidence="2 3">
    <name type="scientific">Montanilutibacter psychrotolerans</name>
    <dbReference type="NCBI Taxonomy" id="1327343"/>
    <lineage>
        <taxon>Bacteria</taxon>
        <taxon>Pseudomonadati</taxon>
        <taxon>Pseudomonadota</taxon>
        <taxon>Gammaproteobacteria</taxon>
        <taxon>Lysobacterales</taxon>
        <taxon>Lysobacteraceae</taxon>
        <taxon>Montanilutibacter</taxon>
    </lineage>
</organism>
<keyword evidence="2" id="KW-0808">Transferase</keyword>
<dbReference type="RefSeq" id="WP_123088785.1">
    <property type="nucleotide sequence ID" value="NZ_RIBS01000007.1"/>
</dbReference>
<keyword evidence="1" id="KW-0472">Membrane</keyword>
<dbReference type="Proteomes" id="UP000267049">
    <property type="component" value="Unassembled WGS sequence"/>
</dbReference>
<dbReference type="OrthoDB" id="5954304at2"/>
<name>A0A3M8SN40_9GAMM</name>
<feature type="transmembrane region" description="Helical" evidence="1">
    <location>
        <begin position="43"/>
        <end position="65"/>
    </location>
</feature>